<dbReference type="Pfam" id="PF11915">
    <property type="entry name" value="DUF3433"/>
    <property type="match status" value="2"/>
</dbReference>
<feature type="transmembrane region" description="Helical" evidence="2">
    <location>
        <begin position="471"/>
        <end position="494"/>
    </location>
</feature>
<sequence>MSNTLRTPEHDAFFLRQTNVSNPSVIHSRPSLTSVAASEDYYSLSNSGSSGRSVESANALHASRQTITRFQTPPSRYRTPSQSQTQLAVPPQHATVTEEEEQHRKTPLRGEGHRRASIEEAPSAPAAAAACGVVAGSSQPHPQGQLRNGGIRRKPVPSAVMEDNRSTKTASRISPTLAQSSAAQAINRERDAPTPGVDDTPYIHFALDQLTRDEEVRGSRRYPGGPGIEGQYPYDASTAAHWPNALQPQKQHRYEEVPQEEKQDLEQDIGVLPAPRNSDRTSKGYAQVAQPQGPNLFIPVSQAESRQPPLNFIPGILRPLALSAFVLALLAYLICLIIAAAWSRANGGMGLTEYEGFADGKYFVFRYLPTILGMAILMWLFEIVKAIYRIAPFIAMASSASPPSRFAGAKLPLQPRSLLLPYFGHFGARMPTVGTFLLVAWLQIFTIPLLASSFNVHQDSSASWHWIAVQGAIWVVIALYILLLVLSIVLIYGVTRTTTSLKWDPRSLADLIVLLERSNALDGEGETVPQIGYFRTSHRPNDVFHAYGIADKPARSYEVEDGRIREKRYSEPDMDLEAGRQPRQSKEAILRDHHSEEDHATGSPLPWFLQPFFALLWPIVAIVLLLAFLIVSYLPSTAIDNGFDPLVPAAVDTLGFSGTNFLYSFLPALLAMIAFLGWHDIDLAYRRLTPFESLTSSTQFAAKNTTWTGDSTGNTAERTLLTSYTADLPVLTSLSALFNGHYRMAFISAITLLSAAIPILAGGVFWAQFYIAQQRVRISADMSAYIALSVFVTIYALAYLAIWPSSSLRHSNLPSHLDTFAGIRDCLSQSGLLDDFAFRNPVSKIDLVTRLLSSSTHRQRNNIQHQQQDSHNEKLLPPGSQLYSSQAEVAAESKVSLADSVRGFGRARQQAEQNRNLLPVAADAPVGGGPARYAYGRFGGRDGRECVAIDRVRRV</sequence>
<keyword evidence="2" id="KW-0472">Membrane</keyword>
<feature type="compositionally biased region" description="Polar residues" evidence="1">
    <location>
        <begin position="167"/>
        <end position="178"/>
    </location>
</feature>
<feature type="region of interest" description="Disordered" evidence="1">
    <location>
        <begin position="159"/>
        <end position="178"/>
    </location>
</feature>
<dbReference type="PANTHER" id="PTHR37544">
    <property type="entry name" value="SPRAY-RELATED"/>
    <property type="match status" value="1"/>
</dbReference>
<dbReference type="AlphaFoldDB" id="A0A9P3C855"/>
<dbReference type="InterPro" id="IPR021840">
    <property type="entry name" value="DUF3433"/>
</dbReference>
<keyword evidence="4" id="KW-1185">Reference proteome</keyword>
<dbReference type="OrthoDB" id="3057599at2759"/>
<dbReference type="GeneID" id="68287162"/>
<comment type="caution">
    <text evidence="3">The sequence shown here is derived from an EMBL/GenBank/DDBJ whole genome shotgun (WGS) entry which is preliminary data.</text>
</comment>
<dbReference type="PANTHER" id="PTHR37544:SF1">
    <property type="entry name" value="PHOSPHORIBOSYLAMINOIMIDAZOLE-SUCCINOCARBOXAMIDE SYNTHASE"/>
    <property type="match status" value="1"/>
</dbReference>
<feature type="transmembrane region" description="Helical" evidence="2">
    <location>
        <begin position="362"/>
        <end position="381"/>
    </location>
</feature>
<feature type="compositionally biased region" description="Basic and acidic residues" evidence="1">
    <location>
        <begin position="101"/>
        <end position="113"/>
    </location>
</feature>
<organism evidence="3 4">
    <name type="scientific">Cercospora kikuchii</name>
    <dbReference type="NCBI Taxonomy" id="84275"/>
    <lineage>
        <taxon>Eukaryota</taxon>
        <taxon>Fungi</taxon>
        <taxon>Dikarya</taxon>
        <taxon>Ascomycota</taxon>
        <taxon>Pezizomycotina</taxon>
        <taxon>Dothideomycetes</taxon>
        <taxon>Dothideomycetidae</taxon>
        <taxon>Mycosphaerellales</taxon>
        <taxon>Mycosphaerellaceae</taxon>
        <taxon>Cercospora</taxon>
    </lineage>
</organism>
<evidence type="ECO:0000313" key="4">
    <source>
        <dbReference type="Proteomes" id="UP000825890"/>
    </source>
</evidence>
<feature type="transmembrane region" description="Helical" evidence="2">
    <location>
        <begin position="320"/>
        <end position="342"/>
    </location>
</feature>
<proteinExistence type="predicted"/>
<feature type="transmembrane region" description="Helical" evidence="2">
    <location>
        <begin position="745"/>
        <end position="771"/>
    </location>
</feature>
<gene>
    <name evidence="3" type="ORF">CKM354_000158700</name>
</gene>
<feature type="transmembrane region" description="Helical" evidence="2">
    <location>
        <begin position="433"/>
        <end position="451"/>
    </location>
</feature>
<feature type="transmembrane region" description="Helical" evidence="2">
    <location>
        <begin position="654"/>
        <end position="678"/>
    </location>
</feature>
<feature type="transmembrane region" description="Helical" evidence="2">
    <location>
        <begin position="612"/>
        <end position="634"/>
    </location>
</feature>
<dbReference type="Proteomes" id="UP000825890">
    <property type="component" value="Unassembled WGS sequence"/>
</dbReference>
<keyword evidence="2" id="KW-0812">Transmembrane</keyword>
<evidence type="ECO:0000256" key="2">
    <source>
        <dbReference type="SAM" id="Phobius"/>
    </source>
</evidence>
<feature type="region of interest" description="Disordered" evidence="1">
    <location>
        <begin position="42"/>
        <end position="113"/>
    </location>
</feature>
<dbReference type="EMBL" id="BOLY01000001">
    <property type="protein sequence ID" value="GIZ38164.1"/>
    <property type="molecule type" value="Genomic_DNA"/>
</dbReference>
<accession>A0A9P3C855</accession>
<feature type="compositionally biased region" description="Polar residues" evidence="1">
    <location>
        <begin position="63"/>
        <end position="87"/>
    </location>
</feature>
<evidence type="ECO:0000313" key="3">
    <source>
        <dbReference type="EMBL" id="GIZ38164.1"/>
    </source>
</evidence>
<dbReference type="RefSeq" id="XP_044652651.1">
    <property type="nucleotide sequence ID" value="XM_044796716.1"/>
</dbReference>
<name>A0A9P3C855_9PEZI</name>
<feature type="transmembrane region" description="Helical" evidence="2">
    <location>
        <begin position="783"/>
        <end position="802"/>
    </location>
</feature>
<feature type="compositionally biased region" description="Low complexity" evidence="1">
    <location>
        <begin position="42"/>
        <end position="56"/>
    </location>
</feature>
<feature type="region of interest" description="Disordered" evidence="1">
    <location>
        <begin position="570"/>
        <end position="598"/>
    </location>
</feature>
<evidence type="ECO:0000256" key="1">
    <source>
        <dbReference type="SAM" id="MobiDB-lite"/>
    </source>
</evidence>
<keyword evidence="2" id="KW-1133">Transmembrane helix</keyword>
<feature type="region of interest" description="Disordered" evidence="1">
    <location>
        <begin position="858"/>
        <end position="878"/>
    </location>
</feature>
<reference evidence="3 4" key="1">
    <citation type="submission" date="2021-01" db="EMBL/GenBank/DDBJ databases">
        <title>Cercospora kikuchii MAFF 305040 whole genome shotgun sequence.</title>
        <authorList>
            <person name="Kashiwa T."/>
            <person name="Suzuki T."/>
        </authorList>
    </citation>
    <scope>NUCLEOTIDE SEQUENCE [LARGE SCALE GENOMIC DNA]</scope>
    <source>
        <strain evidence="3 4">MAFF 305040</strain>
    </source>
</reference>
<protein>
    <recommendedName>
        <fullName evidence="5">Phosphoribosylaminoimidazole-succinocarboxamide synthase</fullName>
    </recommendedName>
</protein>
<evidence type="ECO:0008006" key="5">
    <source>
        <dbReference type="Google" id="ProtNLM"/>
    </source>
</evidence>